<dbReference type="InterPro" id="IPR000408">
    <property type="entry name" value="Reg_chr_condens"/>
</dbReference>
<feature type="repeat" description="RCC1" evidence="1">
    <location>
        <begin position="193"/>
        <end position="251"/>
    </location>
</feature>
<reference evidence="2" key="1">
    <citation type="submission" date="2019-05" db="EMBL/GenBank/DDBJ databases">
        <title>Annotation for the trematode Paragonimus heterotremus.</title>
        <authorList>
            <person name="Choi Y.-J."/>
        </authorList>
    </citation>
    <scope>NUCLEOTIDE SEQUENCE</scope>
    <source>
        <strain evidence="2">LC</strain>
    </source>
</reference>
<dbReference type="GO" id="GO:0019843">
    <property type="term" value="F:rRNA binding"/>
    <property type="evidence" value="ECO:0007669"/>
    <property type="project" value="TreeGrafter"/>
</dbReference>
<proteinExistence type="predicted"/>
<keyword evidence="3" id="KW-1185">Reference proteome</keyword>
<evidence type="ECO:0000256" key="1">
    <source>
        <dbReference type="PROSITE-ProRule" id="PRU00235"/>
    </source>
</evidence>
<dbReference type="Proteomes" id="UP000748531">
    <property type="component" value="Unassembled WGS sequence"/>
</dbReference>
<dbReference type="SUPFAM" id="SSF50985">
    <property type="entry name" value="RCC1/BLIP-II"/>
    <property type="match status" value="1"/>
</dbReference>
<dbReference type="OrthoDB" id="70707at2759"/>
<feature type="repeat" description="RCC1" evidence="1">
    <location>
        <begin position="305"/>
        <end position="372"/>
    </location>
</feature>
<dbReference type="InterPro" id="IPR053035">
    <property type="entry name" value="Mitochondrial_GEF_domain"/>
</dbReference>
<sequence length="489" mass="53045">MWIKSRSTFTWLIRIPSAHLSKRATQKKVVRDTTVYDLSSDYRWKGNQAYVFGFSASGALGIKPLVVPKDQFSLPIWGLYHPVRLSQLDNPIAVACGYGFTAYICKHGRRKYLVFGCGINSDGQLGQHLGVFGELSTGQPIHVIPSPEVIHLPLNQDEAEHVYPAHIACGRAHTIIGMRPHASDDQLPVHARPFLFTLGNNTFGQCGRQRVEQEVYGPKSAVVTRVHLPSDVNDLKQVCCGQDHSLLLSTDGHVYSAGLGSDGQTGLGHLDLVDQFRQVCGSLQGVQIDSLASAGDTVLAVSKCGRLFGWGNNEYGQLWSTGETIQLSEPTELPLDECVVPKEAGSQYSRVRIGRIKSIACAGSMCCLLDESGHVFVWGFGCLGLGPEVTFAPRPTLIPPGLFAPAMPDTEQRLVAIVSGLHHFVARSADGLLWAWGAPRGGLYCLGLGNQADKTAQRQTFPFPLHIPARVHQVACGVDHTVALARSLS</sequence>
<dbReference type="Pfam" id="PF00415">
    <property type="entry name" value="RCC1"/>
    <property type="match status" value="1"/>
</dbReference>
<dbReference type="InterPro" id="IPR009091">
    <property type="entry name" value="RCC1/BLIP-II"/>
</dbReference>
<organism evidence="2 3">
    <name type="scientific">Paragonimus heterotremus</name>
    <dbReference type="NCBI Taxonomy" id="100268"/>
    <lineage>
        <taxon>Eukaryota</taxon>
        <taxon>Metazoa</taxon>
        <taxon>Spiralia</taxon>
        <taxon>Lophotrochozoa</taxon>
        <taxon>Platyhelminthes</taxon>
        <taxon>Trematoda</taxon>
        <taxon>Digenea</taxon>
        <taxon>Plagiorchiida</taxon>
        <taxon>Troglotremata</taxon>
        <taxon>Troglotrematidae</taxon>
        <taxon>Paragonimus</taxon>
    </lineage>
</organism>
<feature type="repeat" description="RCC1" evidence="1">
    <location>
        <begin position="373"/>
        <end position="430"/>
    </location>
</feature>
<accession>A0A8J4WF37</accession>
<feature type="repeat" description="RCC1" evidence="1">
    <location>
        <begin position="431"/>
        <end position="487"/>
    </location>
</feature>
<dbReference type="PANTHER" id="PTHR46337:SF1">
    <property type="entry name" value="RCC1-LIKE G EXCHANGING FACTOR-LIKE PROTEIN"/>
    <property type="match status" value="1"/>
</dbReference>
<dbReference type="Pfam" id="PF13540">
    <property type="entry name" value="RCC1_2"/>
    <property type="match status" value="1"/>
</dbReference>
<dbReference type="GO" id="GO:0070131">
    <property type="term" value="P:positive regulation of mitochondrial translation"/>
    <property type="evidence" value="ECO:0007669"/>
    <property type="project" value="TreeGrafter"/>
</dbReference>
<comment type="caution">
    <text evidence="2">The sequence shown here is derived from an EMBL/GenBank/DDBJ whole genome shotgun (WGS) entry which is preliminary data.</text>
</comment>
<dbReference type="Gene3D" id="2.130.10.30">
    <property type="entry name" value="Regulator of chromosome condensation 1/beta-lactamase-inhibitor protein II"/>
    <property type="match status" value="2"/>
</dbReference>
<dbReference type="GO" id="GO:0005743">
    <property type="term" value="C:mitochondrial inner membrane"/>
    <property type="evidence" value="ECO:0007669"/>
    <property type="project" value="TreeGrafter"/>
</dbReference>
<gene>
    <name evidence="2" type="ORF">PHET_08583</name>
</gene>
<dbReference type="GO" id="GO:0005085">
    <property type="term" value="F:guanyl-nucleotide exchange factor activity"/>
    <property type="evidence" value="ECO:0007669"/>
    <property type="project" value="TreeGrafter"/>
</dbReference>
<dbReference type="PRINTS" id="PR00633">
    <property type="entry name" value="RCCNDNSATION"/>
</dbReference>
<name>A0A8J4WF37_9TREM</name>
<protein>
    <submittedName>
        <fullName evidence="2">Regulator of condensation</fullName>
    </submittedName>
</protein>
<dbReference type="AlphaFoldDB" id="A0A8J4WF37"/>
<dbReference type="EMBL" id="LUCH01005620">
    <property type="protein sequence ID" value="KAF5397911.1"/>
    <property type="molecule type" value="Genomic_DNA"/>
</dbReference>
<dbReference type="PANTHER" id="PTHR46337">
    <property type="entry name" value="RCC1-LIKE G EXCHANGING FACTOR-LIKE PROTEIN"/>
    <property type="match status" value="1"/>
</dbReference>
<dbReference type="PROSITE" id="PS00626">
    <property type="entry name" value="RCC1_2"/>
    <property type="match status" value="2"/>
</dbReference>
<evidence type="ECO:0000313" key="2">
    <source>
        <dbReference type="EMBL" id="KAF5397911.1"/>
    </source>
</evidence>
<evidence type="ECO:0000313" key="3">
    <source>
        <dbReference type="Proteomes" id="UP000748531"/>
    </source>
</evidence>
<dbReference type="PROSITE" id="PS50012">
    <property type="entry name" value="RCC1_3"/>
    <property type="match status" value="4"/>
</dbReference>